<dbReference type="Pfam" id="PF21735">
    <property type="entry name" value="RtxA_C"/>
    <property type="match status" value="7"/>
</dbReference>
<evidence type="ECO:0000256" key="2">
    <source>
        <dbReference type="ARBA" id="ARBA00004165"/>
    </source>
</evidence>
<dbReference type="InterPro" id="IPR038383">
    <property type="entry name" value="CPD_dom_sf"/>
</dbReference>
<evidence type="ECO:0000256" key="13">
    <source>
        <dbReference type="ARBA" id="ARBA00022813"/>
    </source>
</evidence>
<dbReference type="CDD" id="cd21073">
    <property type="entry name" value="toxin_BteA-MLD_like"/>
    <property type="match status" value="1"/>
</dbReference>
<evidence type="ECO:0000256" key="5">
    <source>
        <dbReference type="ARBA" id="ARBA00022525"/>
    </source>
</evidence>
<keyword evidence="14" id="KW-0460">Magnesium</keyword>
<sequence length="4091" mass="440686">MGKSSNRSTEYFFTGKYYDDNDGNSITAIGVGGEVYAYGGDDDVTVGSLKVDVYHTTGKLSVKGASGYTGISKTGNGGLSFAGASGAAFIDHTGETGDLYYSGTAGYNKLARKGLSGDISFKGAGGYNKLWHETDQGDVYFAGAGAANKIDRTWYNHYEGTQGDVTFNGAGVANSIDSRIESGDIILNGVGADNHVVRRGREGDITLHGAGAANRIERIRHSEDGYGQTQGDITFEGAGGYNRLYSDVAHGNIHFTGAGAYNEITRAGTENEIEFAQAKDIVMTSATMEGSWIQQSQQVKAIKSAVEPDTYLFAFANNVNTKVVAVRLQNDPDTGKLRYYATSWYKEGNHLKDIAKENINVNNGFIPVKGEGAITLGNINFIYRQETTIQGVEKALLNDKWVNYSGGANVKAEDVTLGSAKIGGYAISSNGLKIDVSPVKSNEQPNTYVYAIFLAPYTKVVEVKLANDYETGKLKYIAKSWYKTGDHTDRLADESFSYPHGYQSMGAGYTLSQLHYDLNVIDDISDSLTDLEGYSEQDLIKSSKNGGDSSGNIYFIGAGGGNVITSNVTHGNINFTGAGAANIILHGSKFGDTNFDGAGAANVVVKSGEKGDLTFHGAGLANVLVHQGQRGKMDIYAGGAVNVLVRVGDGQYLAHLLSYGNISIHKGSGNSRVLMLGGYNTHTQIGNGNGNWSGAGGFNVITQAGTGDISSILLGGANVLTKLGAGDLIAGLFGGANIITHLSDESETANTTAIALGGTNIFTKKGKGNALAVMGGGANVLTHIGDGNTTGVMLGGANILTKVGKGDAAGIMFGIGNVLTHIGDGLTLGVMAAAGNIFTKVGNGTSIAAMIGAGNLFTHVGKGDAWALMGGAVNVFTKVGDGDALALMVAAGNVFTHIGDGASVALMLAKGNLATKVGNGMTLAAMIGKANIFTHVGNGNTFAAMIGGANVLTKVGNDLTAALMIGKANIYSHVGDGTSIGLFAGELNVMTKVGKGTTLAAMFGKANIMTHVGDGLTGVLALGEANIVTKVGDDFMGVVAAAKANVITHVGNSTTAAVLLGKGNILTKVGNGPTVGLLISDVGNVMTHVGEGTTVGFAKGKANIITKIGDGAGVNAAWGEANILTQVGNGDRYNFAKGKANLITKVGNGQEVTVVQGDANIITHVGNGDDYTGAWGKANVITKVGDGRNVVLAKGKANIVTQVGKGDSFNALWSEGNVITKVGDGMQITAAKGKANVTTTVGNGLNVTAAHGDANINTHVGNGVSVNVAWGKYNVNTKVGDGLNIAVMKGKGNANIHVGDGLGINACYARNNAVVKIGNGDFYSLAVASSNTESNKLASFFDNIKQTVLGVGGSQAINYLVHGEEANTSGTHEGRGAINLAEVSAIDGFQMDEISPVSSDLNHRLNGAITAVETPDVSSIEGALSQKTRSESDQNENLIVNGNFEQGNQGWQSTNDMEAYNPASVYGLDNTGNGERVSKFDVDKNTVIWQELQNLSEGEVVSLTFDFMSHSEMMGNDLNNNRIKVLWNGKQVFSTSGQRTIWHTQKLDLMAKAGTNRIEFKGTGQDDGFSYILDNIVVKSETSLIVNNDFKQSKLDWQSTNDIAAYSPLSTDGPNNTRYGERVSELDVDKNTTIYQDLQNRSEGEVISLSFDFANRPDSYSADNGMDVFWNGKLVFSTFGDAAKWQNKTLELTAKAGSNRIEFKGTGLSDGVGYILDNVIAKSESSLQANIITEHVKQDKAAQNALSDKEKAEKDRQLLEQEKEKQLAAIAKSQSQLELTDQEALSRNGLTQRNAIEAEAQVETDKLVSMTQGLKVLNDYSNYSGANYSGQSGDQWRNQFASQFLSRAQDELNYTKFITQKKLANALRSITDNQQQVKEAVAKSEVGVAQSEQHHASVKQDIAETQEKAALRKEEALLQQQLAEEAENDANIAYQGAKYRGKRDIAAAENKIAQVQEDARRAKQSDSKPDRTGAGGSGLSGNAYESTGAGETGSYVDPELILKAEKRFYKGLTEEELQALDGAKLAVDRLQINAGIRAENTGVLTTSKLVKARSDNKVQSDDMVTPRSNSLGEHVRKVPRISGINLESLGNDAKVEQKNSAIFESAKFNLLKEGNKLFINPNVRTLGRKRQLSKALIAVRDIFYKTMSHFDEEHVLQFEQALSHWQQRNPKEFALRVSQVNLIRFRMGRMMEHLQAQRAESAGVLGIAVAPQHAEHLKQRVIFDGTGRIIGLKGSVTQDEINQLIKWQITPLTRKNSTAEREAPKTESESLIVFMSRLDAENIPEAGPLIKRARELWLTGQVTSQETVRLFDDAVNQLQAYPKLHALALSLQADAHREKSTTQYIDNLFGRRFDSELAHTLVKTVSPDAIATSRRIGQFLVQEFELYMQSTSDSAVSDGQIAIRMQAFAEKIKKDIRPWFSRVPELTAFLQKPTFDNFKIMMTKVDNGFEMIKIPFLAVKMSLTDGMGLHLSQWKAEADIFYRDQIYKARSTSSKLTNMADVTYKVKLTEQKTNDYGIALPYQPSGDQYEDFLYGRKVAAGRVLTPGRETTLERNALAQGHSVVTGASGSTNIMVHLNNYIASQDPTFSQEQAYLNTLVFLVFDGGHSVNESLVVYKALQETGDNRRQVLQNYTASYRDLMDIAGDKGKLWINQALNNAFEKTQHLYRANTPEREQNGSPVEDSQVEVLQALSGKNGAPESVLIENDDTSPQDKDSLNPVTRFFNNELHGFKEDRRHISDETQAMLNDAVANDKSSKITLKGEEGRLTGYYHQGDIESGDASTTTEKKVVLFLHGSGLSAEEQAHDIQSHYQNQGIDMLAINMRGYGGSDGSPGEQGFYQDARTMFRYLVQDRGIKPGNIIIHGYSVGGPVAADLARYAAQNNQAVSGLLLDRPISSMTKTIAAHDIPNPGGIIGALAKAMNGQFSVEKNLKGLPINTPIMLLTDNQGLGHEGEKLRTRLTASGYRVSGEQTFYGHVESGALMSQYADRIVSTLSGSQNKNRAVVNNSLQKSDNRGTRFDGQLIIQMENDPIVAKAAINLAGKHPESSVVVKLDADGKYHVIYGDPARLSGKLRWQIVGHGRNESAQNNTRLSGYSADELAIKLKQFSQNFNQAGKPDRISIVGCSLISDDKRNGFAYRFIAALDKQGIRSDVSARRSEVAVDATGRKFTRDKNNQWVNKLNDNKLVLRWNEQGELTTTTEKLRRGVAESDINLAKVGYTEADSVTKGAIANNHDIFTAPGKRKNRIALGSNPQSDQSLNYAGNIQVNVGDGEFTAINWGTSNVGIKVGTGGFKSLAFGDNNVMVHIGDGDSKHSVNLGGYQAFEGAQMFIGNRNVSFNQGRSNDLIVMMDKSIPTPPLVNPFDGAARITGVLKSIAHSGEEWDWLAAQNQQWTLSGAKKFVRDMSGLDQTSSVDYKTLVDLDSQLERSSRGLKSDTEAALNKKYHQWLSGHGSNIDTSKMSRADKFRQVNEKLAFNFAVGGQGADIQVTTGSWNFMFGDHIQSILDTNLGSLFGLMTQQYSTTGLAKTTFTYNLQDLPRQLKNKLLGRLSSVNADTTLADIFGVDYTPEGQIVARTGEPVDGKAILREMLEVIHKFGGEQLRVFTDPDKLIDGLKQHADMSADGIESFLVSHGLKEKAPDENREKSVPGAINSGNIQANNKPERALGFNSLNLPNLFATIFSQDKQQEMKSLVTNLKENLTADLLNMEQKTFDFLRNSGHLQGDSDIHISLGNYNFNWGGDGKDLGAYLGDNNNFWGGRGDDVYYSIGTSNIFTGGEGDDLGVLMGRENWMFGGSGDDTAVVAGRINQVFMGEGNDQTFVFGEDGFIDAGNGQDYVVTSGNYNRVDTGEGQDYAVTIGNNNRVELGEGNDFGRVFGNDNRIDGNMGDDVIKLMGYYAVINGGEGDDHLIAATISKFSQFDGGDGQDLLVLGGYQNHFRGGAGVDSFVVSSKVIDGQIDDINAEDMIVFNDIDWQNLWFQRSGYDLVLSVNRRTQDKTAQSLFESVGSVTFSHYFNGNRAKLVMQMGRKDASGEREFTALSDNAVDTLIQAMSSFAPTAGDNGFIEGLDSREKMAITTAWADTTIGKGKFA</sequence>
<evidence type="ECO:0000313" key="25">
    <source>
        <dbReference type="Proteomes" id="UP000023464"/>
    </source>
</evidence>
<evidence type="ECO:0000256" key="20">
    <source>
        <dbReference type="ARBA" id="ARBA00023586"/>
    </source>
</evidence>
<dbReference type="EMBL" id="JFGV01000011">
    <property type="protein sequence ID" value="EYU16352.1"/>
    <property type="molecule type" value="Genomic_DNA"/>
</dbReference>
<keyword evidence="11" id="KW-0378">Hydrolase</keyword>
<keyword evidence="19" id="KW-1035">Host cytoplasm</keyword>
<protein>
    <submittedName>
        <fullName evidence="24">Membrane-bound metallopeptidase</fullName>
    </submittedName>
</protein>
<dbReference type="PATRIC" id="fig|1393736.3.peg.1032"/>
<dbReference type="GO" id="GO:0008234">
    <property type="term" value="F:cysteine-type peptidase activity"/>
    <property type="evidence" value="ECO:0007669"/>
    <property type="project" value="UniProtKB-KW"/>
</dbReference>
<dbReference type="NCBIfam" id="NF012221">
    <property type="entry name" value="MARTX_Nterm"/>
    <property type="match status" value="1"/>
</dbReference>
<evidence type="ECO:0000256" key="9">
    <source>
        <dbReference type="ARBA" id="ARBA00022723"/>
    </source>
</evidence>
<evidence type="ECO:0000256" key="10">
    <source>
        <dbReference type="ARBA" id="ARBA00022737"/>
    </source>
</evidence>
<keyword evidence="12" id="KW-0788">Thiol protease</keyword>
<keyword evidence="13" id="KW-0068">Autocatalytic cleavage</keyword>
<evidence type="ECO:0000256" key="22">
    <source>
        <dbReference type="SAM" id="MobiDB-lite"/>
    </source>
</evidence>
<keyword evidence="9" id="KW-0479">Metal-binding</keyword>
<keyword evidence="18" id="KW-0472">Membrane</keyword>
<dbReference type="InterPro" id="IPR049824">
    <property type="entry name" value="RtxA-like_C80"/>
</dbReference>
<evidence type="ECO:0000256" key="12">
    <source>
        <dbReference type="ARBA" id="ARBA00022807"/>
    </source>
</evidence>
<dbReference type="InterPro" id="IPR029058">
    <property type="entry name" value="AB_hydrolase_fold"/>
</dbReference>
<organism evidence="24 25">
    <name type="scientific">Photorhabdus aegyptia</name>
    <dbReference type="NCBI Taxonomy" id="2805098"/>
    <lineage>
        <taxon>Bacteria</taxon>
        <taxon>Pseudomonadati</taxon>
        <taxon>Pseudomonadota</taxon>
        <taxon>Gammaproteobacteria</taxon>
        <taxon>Enterobacterales</taxon>
        <taxon>Morganellaceae</taxon>
        <taxon>Photorhabdus</taxon>
    </lineage>
</organism>
<evidence type="ECO:0000256" key="17">
    <source>
        <dbReference type="ARBA" id="ARBA00023121"/>
    </source>
</evidence>
<feature type="coiled-coil region" evidence="21">
    <location>
        <begin position="1742"/>
        <end position="1776"/>
    </location>
</feature>
<keyword evidence="15" id="KW-1043">Host membrane</keyword>
<evidence type="ECO:0000259" key="23">
    <source>
        <dbReference type="PROSITE" id="PS51771"/>
    </source>
</evidence>
<dbReference type="GO" id="GO:0044164">
    <property type="term" value="C:host cell cytosol"/>
    <property type="evidence" value="ECO:0007669"/>
    <property type="project" value="UniProtKB-SubCell"/>
</dbReference>
<dbReference type="GO" id="GO:0006508">
    <property type="term" value="P:proteolysis"/>
    <property type="evidence" value="ECO:0007669"/>
    <property type="project" value="UniProtKB-KW"/>
</dbReference>
<evidence type="ECO:0000313" key="24">
    <source>
        <dbReference type="EMBL" id="EYU16352.1"/>
    </source>
</evidence>
<dbReference type="GO" id="GO:0005576">
    <property type="term" value="C:extracellular region"/>
    <property type="evidence" value="ECO:0007669"/>
    <property type="project" value="UniProtKB-SubCell"/>
</dbReference>
<evidence type="ECO:0000256" key="19">
    <source>
        <dbReference type="ARBA" id="ARBA00023200"/>
    </source>
</evidence>
<evidence type="ECO:0000256" key="11">
    <source>
        <dbReference type="ARBA" id="ARBA00022801"/>
    </source>
</evidence>
<evidence type="ECO:0000256" key="7">
    <source>
        <dbReference type="ARBA" id="ARBA00022670"/>
    </source>
</evidence>
<keyword evidence="6" id="KW-0800">Toxin</keyword>
<keyword evidence="4" id="KW-1032">Host cell membrane</keyword>
<proteinExistence type="predicted"/>
<dbReference type="GO" id="GO:0046872">
    <property type="term" value="F:metal ion binding"/>
    <property type="evidence" value="ECO:0007669"/>
    <property type="project" value="UniProtKB-KW"/>
</dbReference>
<dbReference type="PANTHER" id="PTHR12277:SF81">
    <property type="entry name" value="PROTEIN ABHD13"/>
    <property type="match status" value="1"/>
</dbReference>
<comment type="cofactor">
    <cofactor evidence="1">
        <name>Mg(2+)</name>
        <dbReference type="ChEBI" id="CHEBI:18420"/>
    </cofactor>
</comment>
<dbReference type="RefSeq" id="WP_036776663.1">
    <property type="nucleotide sequence ID" value="NZ_CAWLTM010000104.1"/>
</dbReference>
<comment type="subcellular location">
    <subcellularLocation>
        <location evidence="2">Host cell membrane</location>
    </subcellularLocation>
    <subcellularLocation>
        <location evidence="20">Host cytoplasm</location>
        <location evidence="20">Host cytosol</location>
    </subcellularLocation>
    <subcellularLocation>
        <location evidence="3">Secreted</location>
    </subcellularLocation>
</comment>
<feature type="domain" description="Peptidase C80" evidence="23">
    <location>
        <begin position="3010"/>
        <end position="3190"/>
    </location>
</feature>
<keyword evidence="10" id="KW-0677">Repeat</keyword>
<evidence type="ECO:0000256" key="14">
    <source>
        <dbReference type="ARBA" id="ARBA00022842"/>
    </source>
</evidence>
<name>A0A022PJR2_9GAMM</name>
<dbReference type="Gene3D" id="3.40.50.11050">
    <property type="match status" value="1"/>
</dbReference>
<feature type="region of interest" description="Disordered" evidence="22">
    <location>
        <begin position="3637"/>
        <end position="3659"/>
    </location>
</feature>
<reference evidence="24 25" key="1">
    <citation type="submission" date="2014-03" db="EMBL/GenBank/DDBJ databases">
        <title>Draft Genome of Photorhabdus luminescens BA1, an Egyptian Isolate.</title>
        <authorList>
            <person name="Ghazal S."/>
            <person name="Hurst S.G.IV."/>
            <person name="Morris K."/>
            <person name="Thomas K."/>
            <person name="Tisa L.S."/>
        </authorList>
    </citation>
    <scope>NUCLEOTIDE SEQUENCE [LARGE SCALE GENOMIC DNA]</scope>
    <source>
        <strain evidence="24 25">BA1</strain>
    </source>
</reference>
<feature type="region of interest" description="Disordered" evidence="22">
    <location>
        <begin position="2697"/>
        <end position="2718"/>
    </location>
</feature>
<dbReference type="InterPro" id="IPR000073">
    <property type="entry name" value="AB_hydrolase_1"/>
</dbReference>
<dbReference type="Pfam" id="PF00561">
    <property type="entry name" value="Abhydrolase_1"/>
    <property type="match status" value="1"/>
</dbReference>
<dbReference type="GO" id="GO:0016740">
    <property type="term" value="F:transferase activity"/>
    <property type="evidence" value="ECO:0007669"/>
    <property type="project" value="UniProtKB-KW"/>
</dbReference>
<comment type="caution">
    <text evidence="24">The sequence shown here is derived from an EMBL/GenBank/DDBJ whole genome shotgun (WGS) entry which is preliminary data.</text>
</comment>
<evidence type="ECO:0000256" key="1">
    <source>
        <dbReference type="ARBA" id="ARBA00001946"/>
    </source>
</evidence>
<dbReference type="Gene3D" id="3.40.50.1820">
    <property type="entry name" value="alpha/beta hydrolase"/>
    <property type="match status" value="1"/>
</dbReference>
<keyword evidence="17" id="KW-0446">Lipid-binding</keyword>
<dbReference type="GO" id="GO:0090729">
    <property type="term" value="F:toxin activity"/>
    <property type="evidence" value="ECO:0007669"/>
    <property type="project" value="UniProtKB-KW"/>
</dbReference>
<evidence type="ECO:0000256" key="4">
    <source>
        <dbReference type="ARBA" id="ARBA00022511"/>
    </source>
</evidence>
<dbReference type="InterPro" id="IPR011509">
    <property type="entry name" value="RtxA_toxin"/>
</dbReference>
<keyword evidence="7" id="KW-0645">Protease</keyword>
<feature type="compositionally biased region" description="Basic and acidic residues" evidence="22">
    <location>
        <begin position="1957"/>
        <end position="1971"/>
    </location>
</feature>
<feature type="compositionally biased region" description="Basic and acidic residues" evidence="22">
    <location>
        <begin position="3637"/>
        <end position="3647"/>
    </location>
</feature>
<keyword evidence="21" id="KW-0175">Coiled coil</keyword>
<gene>
    <name evidence="24" type="ORF">BA1DRAFT_01004</name>
</gene>
<dbReference type="InterPro" id="IPR011049">
    <property type="entry name" value="Serralysin-like_metalloprot_C"/>
</dbReference>
<evidence type="ECO:0000256" key="8">
    <source>
        <dbReference type="ARBA" id="ARBA00022679"/>
    </source>
</evidence>
<dbReference type="PROSITE" id="PS51771">
    <property type="entry name" value="CGT_MARTX_CPD"/>
    <property type="match status" value="1"/>
</dbReference>
<dbReference type="Proteomes" id="UP000023464">
    <property type="component" value="Unassembled WGS sequence"/>
</dbReference>
<dbReference type="Gene3D" id="2.60.120.260">
    <property type="entry name" value="Galactose-binding domain-like"/>
    <property type="match status" value="1"/>
</dbReference>
<evidence type="ECO:0000256" key="15">
    <source>
        <dbReference type="ARBA" id="ARBA00022870"/>
    </source>
</evidence>
<keyword evidence="16" id="KW-0843">Virulence</keyword>
<keyword evidence="25" id="KW-1185">Reference proteome</keyword>
<accession>A0A022PJR2</accession>
<dbReference type="SUPFAM" id="SSF51120">
    <property type="entry name" value="beta-Roll"/>
    <property type="match status" value="2"/>
</dbReference>
<dbReference type="GO" id="GO:0020002">
    <property type="term" value="C:host cell plasma membrane"/>
    <property type="evidence" value="ECO:0007669"/>
    <property type="project" value="UniProtKB-SubCell"/>
</dbReference>
<dbReference type="CDD" id="cd20501">
    <property type="entry name" value="C80_RtxA-like"/>
    <property type="match status" value="1"/>
</dbReference>
<dbReference type="Pfam" id="PF07634">
    <property type="entry name" value="RtxA"/>
    <property type="match status" value="42"/>
</dbReference>
<dbReference type="GO" id="GO:0008289">
    <property type="term" value="F:lipid binding"/>
    <property type="evidence" value="ECO:0007669"/>
    <property type="project" value="UniProtKB-KW"/>
</dbReference>
<dbReference type="SUPFAM" id="SSF53474">
    <property type="entry name" value="alpha/beta-Hydrolases"/>
    <property type="match status" value="1"/>
</dbReference>
<dbReference type="Pfam" id="PF11713">
    <property type="entry name" value="Peptidase_C80"/>
    <property type="match status" value="1"/>
</dbReference>
<feature type="region of interest" description="Disordered" evidence="22">
    <location>
        <begin position="1955"/>
        <end position="1992"/>
    </location>
</feature>
<evidence type="ECO:0000256" key="21">
    <source>
        <dbReference type="SAM" id="Coils"/>
    </source>
</evidence>
<dbReference type="Gene3D" id="2.160.20.160">
    <property type="match status" value="1"/>
</dbReference>
<evidence type="ECO:0000256" key="16">
    <source>
        <dbReference type="ARBA" id="ARBA00023026"/>
    </source>
</evidence>
<dbReference type="InterPro" id="IPR020974">
    <property type="entry name" value="CPD_dom"/>
</dbReference>
<evidence type="ECO:0000256" key="6">
    <source>
        <dbReference type="ARBA" id="ARBA00022656"/>
    </source>
</evidence>
<evidence type="ECO:0000256" key="3">
    <source>
        <dbReference type="ARBA" id="ARBA00004613"/>
    </source>
</evidence>
<dbReference type="InterPro" id="IPR048568">
    <property type="entry name" value="RtxA_C"/>
</dbReference>
<evidence type="ECO:0000256" key="18">
    <source>
        <dbReference type="ARBA" id="ARBA00023136"/>
    </source>
</evidence>
<dbReference type="PANTHER" id="PTHR12277">
    <property type="entry name" value="ALPHA/BETA HYDROLASE DOMAIN-CONTAINING PROTEIN"/>
    <property type="match status" value="1"/>
</dbReference>
<keyword evidence="8" id="KW-0808">Transferase</keyword>
<keyword evidence="5" id="KW-0964">Secreted</keyword>